<dbReference type="GO" id="GO:0008616">
    <property type="term" value="P:tRNA queuosine(34) biosynthetic process"/>
    <property type="evidence" value="ECO:0007669"/>
    <property type="project" value="UniProtKB-KW"/>
</dbReference>
<dbReference type="Gene3D" id="3.40.50.620">
    <property type="entry name" value="HUPs"/>
    <property type="match status" value="1"/>
</dbReference>
<dbReference type="InterPro" id="IPR018317">
    <property type="entry name" value="QueC"/>
</dbReference>
<sequence>MPPAPRPLLLAAGDLPSLVVLALRHRDRKPMPRLLFVHDGRDASAARLRRLREQMDRYGLGTLEELHAVHLRAERGPGGEAAHPPLADAQLLLAACQAAGRRGSTPVIWATARGDAAGDATAAVPARLAAHETCLLVRRLQEAAGVEPVPVETPLVELHLEQVMALGRRASVDPGLAWACAFRGPAPCGSCDGCRRLRAAVG</sequence>
<name>I0IH11_PHYMF</name>
<gene>
    <name evidence="2" type="ordered locus">PSMK_23900</name>
</gene>
<dbReference type="AlphaFoldDB" id="I0IH11"/>
<evidence type="ECO:0008006" key="4">
    <source>
        <dbReference type="Google" id="ProtNLM"/>
    </source>
</evidence>
<reference evidence="2 3" key="1">
    <citation type="submission" date="2012-02" db="EMBL/GenBank/DDBJ databases">
        <title>Complete genome sequence of Phycisphaera mikurensis NBRC 102666.</title>
        <authorList>
            <person name="Ankai A."/>
            <person name="Hosoyama A."/>
            <person name="Terui Y."/>
            <person name="Sekine M."/>
            <person name="Fukai R."/>
            <person name="Kato Y."/>
            <person name="Nakamura S."/>
            <person name="Yamada-Narita S."/>
            <person name="Kawakoshi A."/>
            <person name="Fukunaga Y."/>
            <person name="Yamazaki S."/>
            <person name="Fujita N."/>
        </authorList>
    </citation>
    <scope>NUCLEOTIDE SEQUENCE [LARGE SCALE GENOMIC DNA]</scope>
    <source>
        <strain evidence="3">NBRC 102666 / KCTC 22515 / FYK2301M01</strain>
    </source>
</reference>
<accession>I0IH11</accession>
<keyword evidence="1" id="KW-0671">Queuosine biosynthesis</keyword>
<keyword evidence="3" id="KW-1185">Reference proteome</keyword>
<dbReference type="STRING" id="1142394.PSMK_23900"/>
<dbReference type="RefSeq" id="WP_014437762.1">
    <property type="nucleotide sequence ID" value="NC_017080.1"/>
</dbReference>
<dbReference type="EMBL" id="AP012338">
    <property type="protein sequence ID" value="BAM04549.1"/>
    <property type="molecule type" value="Genomic_DNA"/>
</dbReference>
<dbReference type="InterPro" id="IPR014729">
    <property type="entry name" value="Rossmann-like_a/b/a_fold"/>
</dbReference>
<dbReference type="SUPFAM" id="SSF52402">
    <property type="entry name" value="Adenine nucleotide alpha hydrolases-like"/>
    <property type="match status" value="1"/>
</dbReference>
<dbReference type="eggNOG" id="COG0603">
    <property type="taxonomic scope" value="Bacteria"/>
</dbReference>
<evidence type="ECO:0000313" key="3">
    <source>
        <dbReference type="Proteomes" id="UP000007881"/>
    </source>
</evidence>
<evidence type="ECO:0000256" key="1">
    <source>
        <dbReference type="ARBA" id="ARBA00022785"/>
    </source>
</evidence>
<dbReference type="Proteomes" id="UP000007881">
    <property type="component" value="Chromosome"/>
</dbReference>
<dbReference type="Pfam" id="PF06508">
    <property type="entry name" value="QueC"/>
    <property type="match status" value="1"/>
</dbReference>
<dbReference type="KEGG" id="phm:PSMK_23900"/>
<protein>
    <recommendedName>
        <fullName evidence="4">7-cyano-7-deazaguanine synthase</fullName>
    </recommendedName>
</protein>
<dbReference type="HOGENOM" id="CLU_1353591_0_0_0"/>
<organism evidence="2 3">
    <name type="scientific">Phycisphaera mikurensis (strain NBRC 102666 / KCTC 22515 / FYK2301M01)</name>
    <dbReference type="NCBI Taxonomy" id="1142394"/>
    <lineage>
        <taxon>Bacteria</taxon>
        <taxon>Pseudomonadati</taxon>
        <taxon>Planctomycetota</taxon>
        <taxon>Phycisphaerae</taxon>
        <taxon>Phycisphaerales</taxon>
        <taxon>Phycisphaeraceae</taxon>
        <taxon>Phycisphaera</taxon>
    </lineage>
</organism>
<proteinExistence type="predicted"/>
<evidence type="ECO:0000313" key="2">
    <source>
        <dbReference type="EMBL" id="BAM04549.1"/>
    </source>
</evidence>